<proteinExistence type="predicted"/>
<reference evidence="2 3" key="1">
    <citation type="submission" date="2014-07" db="EMBL/GenBank/DDBJ databases">
        <title>Methanogenic archaea and the global carbon cycle.</title>
        <authorList>
            <person name="Henriksen J.R."/>
            <person name="Luke J."/>
            <person name="Reinhart S."/>
            <person name="Benedict M.N."/>
            <person name="Youngblut N.D."/>
            <person name="Metcalf M.E."/>
            <person name="Whitaker R.J."/>
            <person name="Metcalf W.W."/>
        </authorList>
    </citation>
    <scope>NUCLEOTIDE SEQUENCE [LARGE SCALE GENOMIC DNA]</scope>
    <source>
        <strain evidence="3">ATCC 43570 / DSM 1825 / OCM 12 / VKM B-1830 / TM-1</strain>
    </source>
</reference>
<keyword evidence="1" id="KW-0812">Transmembrane</keyword>
<keyword evidence="1" id="KW-0472">Membrane</keyword>
<sequence length="84" mass="9438">MNIEGNPSGVAVTPDGNKLYVASRDITFLHDSREISFVDEMPPDYIEYNLMRYNVIFRIGTIIFVIGVVALIIVIGTSFVSKRK</sequence>
<evidence type="ECO:0008006" key="4">
    <source>
        <dbReference type="Google" id="ProtNLM"/>
    </source>
</evidence>
<name>A0A0E3NE38_METTT</name>
<evidence type="ECO:0000313" key="3">
    <source>
        <dbReference type="Proteomes" id="UP000066529"/>
    </source>
</evidence>
<protein>
    <recommendedName>
        <fullName evidence="4">Surface layer protein</fullName>
    </recommendedName>
</protein>
<feature type="transmembrane region" description="Helical" evidence="1">
    <location>
        <begin position="55"/>
        <end position="80"/>
    </location>
</feature>
<dbReference type="PATRIC" id="fig|523844.20.peg.1257"/>
<keyword evidence="1" id="KW-1133">Transmembrane helix</keyword>
<evidence type="ECO:0000256" key="1">
    <source>
        <dbReference type="SAM" id="Phobius"/>
    </source>
</evidence>
<dbReference type="KEGG" id="mthr:MSTHT_0982"/>
<dbReference type="EMBL" id="CP009501">
    <property type="protein sequence ID" value="AKB12740.1"/>
    <property type="molecule type" value="Genomic_DNA"/>
</dbReference>
<organism evidence="2 3">
    <name type="scientific">Methanosarcina thermophila (strain ATCC 43570 / DSM 1825 / OCM 12 / VKM B-1830 / TM-1)</name>
    <dbReference type="NCBI Taxonomy" id="523844"/>
    <lineage>
        <taxon>Archaea</taxon>
        <taxon>Methanobacteriati</taxon>
        <taxon>Methanobacteriota</taxon>
        <taxon>Stenosarchaea group</taxon>
        <taxon>Methanomicrobia</taxon>
        <taxon>Methanosarcinales</taxon>
        <taxon>Methanosarcinaceae</taxon>
        <taxon>Methanosarcina</taxon>
    </lineage>
</organism>
<dbReference type="HOGENOM" id="CLU_2519827_0_0_2"/>
<dbReference type="GeneID" id="75279322"/>
<dbReference type="Proteomes" id="UP000066529">
    <property type="component" value="Chromosome"/>
</dbReference>
<evidence type="ECO:0000313" key="2">
    <source>
        <dbReference type="EMBL" id="AKB12740.1"/>
    </source>
</evidence>
<dbReference type="AlphaFoldDB" id="A0A0E3NE38"/>
<accession>A0A0E3NE38</accession>
<gene>
    <name evidence="2" type="ORF">MSTHT_0982</name>
</gene>
<dbReference type="RefSeq" id="WP_048166866.1">
    <property type="nucleotide sequence ID" value="NZ_CP009501.1"/>
</dbReference>